<dbReference type="PANTHER" id="PTHR30576">
    <property type="entry name" value="COLANIC BIOSYNTHESIS UDP-GLUCOSE LIPID CARRIER TRANSFERASE"/>
    <property type="match status" value="1"/>
</dbReference>
<feature type="transmembrane region" description="Helical" evidence="2">
    <location>
        <begin position="12"/>
        <end position="35"/>
    </location>
</feature>
<evidence type="ECO:0000256" key="2">
    <source>
        <dbReference type="SAM" id="Phobius"/>
    </source>
</evidence>
<reference evidence="4 5" key="1">
    <citation type="submission" date="2023-09" db="EMBL/GenBank/DDBJ databases">
        <authorList>
            <person name="Rey-Velasco X."/>
        </authorList>
    </citation>
    <scope>NUCLEOTIDE SEQUENCE [LARGE SCALE GENOMIC DNA]</scope>
    <source>
        <strain evidence="4 5">P050</strain>
    </source>
</reference>
<dbReference type="EC" id="2.7.8.-" evidence="4"/>
<dbReference type="Pfam" id="PF02397">
    <property type="entry name" value="Bac_transf"/>
    <property type="match status" value="1"/>
</dbReference>
<evidence type="ECO:0000313" key="5">
    <source>
        <dbReference type="Proteomes" id="UP001252186"/>
    </source>
</evidence>
<comment type="caution">
    <text evidence="4">The sequence shown here is derived from an EMBL/GenBank/DDBJ whole genome shotgun (WGS) entry which is preliminary data.</text>
</comment>
<dbReference type="Proteomes" id="UP001252186">
    <property type="component" value="Unassembled WGS sequence"/>
</dbReference>
<keyword evidence="2" id="KW-0472">Membrane</keyword>
<keyword evidence="2" id="KW-0812">Transmembrane</keyword>
<accession>A0ABU2Y289</accession>
<dbReference type="InterPro" id="IPR003362">
    <property type="entry name" value="Bact_transf"/>
</dbReference>
<organism evidence="4 5">
    <name type="scientific">Urechidicola vernalis</name>
    <dbReference type="NCBI Taxonomy" id="3075600"/>
    <lineage>
        <taxon>Bacteria</taxon>
        <taxon>Pseudomonadati</taxon>
        <taxon>Bacteroidota</taxon>
        <taxon>Flavobacteriia</taxon>
        <taxon>Flavobacteriales</taxon>
        <taxon>Flavobacteriaceae</taxon>
        <taxon>Urechidicola</taxon>
    </lineage>
</organism>
<sequence length="194" mass="22486">MLSAKQQILKRVFDILLAIVLVPIVVFPLILLFVFTSLDASSFGIFRQERVGKNAKLFTLFKLKTMRLLPDSTLVISNFGKFLRRSKLDELPQIFNIIIGDMSFVGPRPDIVGYADKLQDEDRIILSVRPGLTGPATIKFSNEEALLSRQENPLDYNDTVIWPQKVEINLDYVRHWSFMKDLRYLWFTIKQLLH</sequence>
<proteinExistence type="inferred from homology"/>
<dbReference type="GO" id="GO:0016740">
    <property type="term" value="F:transferase activity"/>
    <property type="evidence" value="ECO:0007669"/>
    <property type="project" value="UniProtKB-KW"/>
</dbReference>
<keyword evidence="4" id="KW-0808">Transferase</keyword>
<evidence type="ECO:0000259" key="3">
    <source>
        <dbReference type="Pfam" id="PF02397"/>
    </source>
</evidence>
<evidence type="ECO:0000313" key="4">
    <source>
        <dbReference type="EMBL" id="MDT0552319.1"/>
    </source>
</evidence>
<dbReference type="PANTHER" id="PTHR30576:SF20">
    <property type="entry name" value="QUINOVOSAMINEPHOSPHOTRANSFERAE-RELATED"/>
    <property type="match status" value="1"/>
</dbReference>
<comment type="similarity">
    <text evidence="1">Belongs to the bacterial sugar transferase family.</text>
</comment>
<keyword evidence="5" id="KW-1185">Reference proteome</keyword>
<evidence type="ECO:0000256" key="1">
    <source>
        <dbReference type="ARBA" id="ARBA00006464"/>
    </source>
</evidence>
<name>A0ABU2Y289_9FLAO</name>
<dbReference type="EMBL" id="JAVRHV010000001">
    <property type="protein sequence ID" value="MDT0552319.1"/>
    <property type="molecule type" value="Genomic_DNA"/>
</dbReference>
<dbReference type="RefSeq" id="WP_311592171.1">
    <property type="nucleotide sequence ID" value="NZ_JAVRHV010000001.1"/>
</dbReference>
<protein>
    <submittedName>
        <fullName evidence="4">Sugar transferase</fullName>
        <ecNumber evidence="4">2.7.8.-</ecNumber>
    </submittedName>
</protein>
<keyword evidence="2" id="KW-1133">Transmembrane helix</keyword>
<gene>
    <name evidence="4" type="ORF">RM519_03590</name>
</gene>
<feature type="domain" description="Bacterial sugar transferase" evidence="3">
    <location>
        <begin position="10"/>
        <end position="193"/>
    </location>
</feature>